<proteinExistence type="predicted"/>
<feature type="transmembrane region" description="Helical" evidence="1">
    <location>
        <begin position="68"/>
        <end position="87"/>
    </location>
</feature>
<accession>A0ABW5QDB7</accession>
<protein>
    <submittedName>
        <fullName evidence="2">Metal-dependent hydrolase</fullName>
    </submittedName>
</protein>
<keyword evidence="1" id="KW-0472">Membrane</keyword>
<keyword evidence="1" id="KW-1133">Transmembrane helix</keyword>
<dbReference type="Pfam" id="PF04307">
    <property type="entry name" value="YdjM"/>
    <property type="match status" value="1"/>
</dbReference>
<dbReference type="Proteomes" id="UP001597452">
    <property type="component" value="Unassembled WGS sequence"/>
</dbReference>
<keyword evidence="3" id="KW-1185">Reference proteome</keyword>
<dbReference type="EMBL" id="JBHUMZ010000049">
    <property type="protein sequence ID" value="MFD2639949.1"/>
    <property type="molecule type" value="Genomic_DNA"/>
</dbReference>
<comment type="caution">
    <text evidence="2">The sequence shown here is derived from an EMBL/GenBank/DDBJ whole genome shotgun (WGS) entry which is preliminary data.</text>
</comment>
<dbReference type="InterPro" id="IPR007404">
    <property type="entry name" value="YdjM-like"/>
</dbReference>
<evidence type="ECO:0000313" key="3">
    <source>
        <dbReference type="Proteomes" id="UP001597452"/>
    </source>
</evidence>
<dbReference type="GO" id="GO:0016787">
    <property type="term" value="F:hydrolase activity"/>
    <property type="evidence" value="ECO:0007669"/>
    <property type="project" value="UniProtKB-KW"/>
</dbReference>
<feature type="transmembrane region" description="Helical" evidence="1">
    <location>
        <begin position="140"/>
        <end position="159"/>
    </location>
</feature>
<keyword evidence="2" id="KW-0378">Hydrolase</keyword>
<keyword evidence="1" id="KW-0812">Transmembrane</keyword>
<gene>
    <name evidence="2" type="ORF">ACFSW4_13855</name>
</gene>
<feature type="transmembrane region" description="Helical" evidence="1">
    <location>
        <begin position="20"/>
        <end position="42"/>
    </location>
</feature>
<evidence type="ECO:0000313" key="2">
    <source>
        <dbReference type="EMBL" id="MFD2639949.1"/>
    </source>
</evidence>
<dbReference type="RefSeq" id="WP_054754201.1">
    <property type="nucleotide sequence ID" value="NZ_JBHUMZ010000049.1"/>
</dbReference>
<dbReference type="PANTHER" id="PTHR35531">
    <property type="entry name" value="INNER MEMBRANE PROTEIN YBCI-RELATED"/>
    <property type="match status" value="1"/>
</dbReference>
<evidence type="ECO:0000256" key="1">
    <source>
        <dbReference type="SAM" id="Phobius"/>
    </source>
</evidence>
<reference evidence="3" key="1">
    <citation type="journal article" date="2019" name="Int. J. Syst. Evol. Microbiol.">
        <title>The Global Catalogue of Microorganisms (GCM) 10K type strain sequencing project: providing services to taxonomists for standard genome sequencing and annotation.</title>
        <authorList>
            <consortium name="The Broad Institute Genomics Platform"/>
            <consortium name="The Broad Institute Genome Sequencing Center for Infectious Disease"/>
            <person name="Wu L."/>
            <person name="Ma J."/>
        </authorList>
    </citation>
    <scope>NUCLEOTIDE SEQUENCE [LARGE SCALE GENOMIC DNA]</scope>
    <source>
        <strain evidence="3">TISTR 1571</strain>
    </source>
</reference>
<dbReference type="PANTHER" id="PTHR35531:SF1">
    <property type="entry name" value="INNER MEMBRANE PROTEIN YBCI-RELATED"/>
    <property type="match status" value="1"/>
</dbReference>
<sequence length="173" mass="19286">MEVKTHIITSVTIAASISTYIAIPFSAGYVFGTILGSVLPDLDKKDSFIGRRSLGVSYIIQMLFGHRGFTHSVFCWILVTILCLYHPSHFTYGLSVGYAGHILGDFFSNRGVPIFYPVIKKPFTPSSLLTYKTGGLSEKLILMSTVIILLIIMLDGDLFHELIQSVRQWVDHL</sequence>
<organism evidence="2 3">
    <name type="scientific">Piscibacillus salipiscarius</name>
    <dbReference type="NCBI Taxonomy" id="299480"/>
    <lineage>
        <taxon>Bacteria</taxon>
        <taxon>Bacillati</taxon>
        <taxon>Bacillota</taxon>
        <taxon>Bacilli</taxon>
        <taxon>Bacillales</taxon>
        <taxon>Bacillaceae</taxon>
        <taxon>Piscibacillus</taxon>
    </lineage>
</organism>
<name>A0ABW5QDB7_9BACI</name>